<feature type="compositionally biased region" description="Basic and acidic residues" evidence="2">
    <location>
        <begin position="375"/>
        <end position="390"/>
    </location>
</feature>
<feature type="compositionally biased region" description="Polar residues" evidence="2">
    <location>
        <begin position="827"/>
        <end position="838"/>
    </location>
</feature>
<feature type="compositionally biased region" description="Basic and acidic residues" evidence="2">
    <location>
        <begin position="426"/>
        <end position="440"/>
    </location>
</feature>
<evidence type="ECO:0000256" key="2">
    <source>
        <dbReference type="SAM" id="MobiDB-lite"/>
    </source>
</evidence>
<feature type="compositionally biased region" description="Polar residues" evidence="2">
    <location>
        <begin position="1730"/>
        <end position="1740"/>
    </location>
</feature>
<keyword evidence="1" id="KW-0175">Coiled coil</keyword>
<protein>
    <submittedName>
        <fullName evidence="5">Centrosome-associated protein 350 isoform X1</fullName>
    </submittedName>
</protein>
<dbReference type="InterPro" id="IPR000938">
    <property type="entry name" value="CAP-Gly_domain"/>
</dbReference>
<feature type="compositionally biased region" description="Basic residues" evidence="2">
    <location>
        <begin position="700"/>
        <end position="711"/>
    </location>
</feature>
<feature type="compositionally biased region" description="Basic and acidic residues" evidence="2">
    <location>
        <begin position="763"/>
        <end position="778"/>
    </location>
</feature>
<dbReference type="SMART" id="SM01052">
    <property type="entry name" value="CAP_GLY"/>
    <property type="match status" value="1"/>
</dbReference>
<feature type="region of interest" description="Disordered" evidence="2">
    <location>
        <begin position="1520"/>
        <end position="1539"/>
    </location>
</feature>
<name>A0A8J0THP0_XENLA</name>
<feature type="region of interest" description="Disordered" evidence="2">
    <location>
        <begin position="629"/>
        <end position="778"/>
    </location>
</feature>
<dbReference type="KEGG" id="xla:108698182"/>
<feature type="compositionally biased region" description="Polar residues" evidence="2">
    <location>
        <begin position="632"/>
        <end position="650"/>
    </location>
</feature>
<feature type="compositionally biased region" description="Polar residues" evidence="2">
    <location>
        <begin position="290"/>
        <end position="304"/>
    </location>
</feature>
<dbReference type="OrthoDB" id="9909164at2759"/>
<dbReference type="GO" id="GO:0005813">
    <property type="term" value="C:centrosome"/>
    <property type="evidence" value="ECO:0007669"/>
    <property type="project" value="InterPro"/>
</dbReference>
<feature type="region of interest" description="Disordered" evidence="2">
    <location>
        <begin position="335"/>
        <end position="479"/>
    </location>
</feature>
<feature type="compositionally biased region" description="Basic and acidic residues" evidence="2">
    <location>
        <begin position="680"/>
        <end position="692"/>
    </location>
</feature>
<dbReference type="Gene3D" id="2.30.30.190">
    <property type="entry name" value="CAP Gly-rich-like domain"/>
    <property type="match status" value="1"/>
</dbReference>
<feature type="compositionally biased region" description="Basic and acidic residues" evidence="2">
    <location>
        <begin position="1075"/>
        <end position="1085"/>
    </location>
</feature>
<dbReference type="InterPro" id="IPR028750">
    <property type="entry name" value="CEP350/CC187"/>
</dbReference>
<feature type="region of interest" description="Disordered" evidence="2">
    <location>
        <begin position="1072"/>
        <end position="1096"/>
    </location>
</feature>
<dbReference type="GO" id="GO:0008017">
    <property type="term" value="F:microtubule binding"/>
    <property type="evidence" value="ECO:0007669"/>
    <property type="project" value="InterPro"/>
</dbReference>
<feature type="region of interest" description="Disordered" evidence="2">
    <location>
        <begin position="825"/>
        <end position="884"/>
    </location>
</feature>
<reference evidence="5" key="1">
    <citation type="submission" date="2025-08" db="UniProtKB">
        <authorList>
            <consortium name="RefSeq"/>
        </authorList>
    </citation>
    <scope>IDENTIFICATION</scope>
    <source>
        <strain evidence="5">J_2021</strain>
        <tissue evidence="5">Erythrocytes</tissue>
    </source>
</reference>
<dbReference type="RefSeq" id="XP_018084964.1">
    <property type="nucleotide sequence ID" value="XM_018229475.2"/>
</dbReference>
<feature type="region of interest" description="Disordered" evidence="2">
    <location>
        <begin position="1199"/>
        <end position="1244"/>
    </location>
</feature>
<sequence length="1740" mass="194820">MPVPEMWESPTLEMFSRMEEVSRAWDRLLEAKQVLQRIENKFDSRERPHEHKTQLKTRLDYGVLSGMELQSCEASGRKSPCTEQEEQNMLDQTFVCRRDPRRQATFLSTATDFIPADLSDSQGFSWRPTFVPDRDMGRKDQMTHPAYVFDEDPLSNTFLDSSSPARSHTSTEEVLNPYLEVYPSSPKVERCSRLCSPLVPLVSPNADIYVQRLEYLKNNSPNNKLKKLKERIKEQKLRQNVGKELRPDPPQITELIGKRTLKRKVGKVTFSIPPPTCKGTEDQTSKSKIKNSVSRKLSFSSPSPERNVKHVGKDVYRPSAWREGQKIVRKILGPSPVIPRGQHVFSGDGSQAQNSGLAKRETAGAPISRAVPVLQKDEMKGRDRTSERVKHTLVLQDNSDQKRSGIHRDLPKRHPKRVTTTSAAQKHPDKENMAQAERLRPQGNKHGYSTEEVRNFMNKKKSERRSKEQEQQDSQCNAAQLKQRRLQEVFRKQKEAGPLKKPRTDLSKQKCPVTKDLGHVGKPVAEWVKRDCSRFLREEDKRRKETEVGHCLGPLRLRDLDTSGEPPEGPITKGPHSVCKSPKRGSALPQSRESQERLQALRAFAQELGRRVEVETSKLGAAVLPHQMVSDDASSSQNPLAKVQSWQEEQTGLIDGHRKLSGNLEGPQGWTDMTAPPCGEGKEKERGRREPFPKSPQKGSGKHRGDRRLKSPPRSPGSPERLRKRSPSRPSWKTGISRESEKGNSMAAPQEGQVAPWSGLGKSHMDIVQKLKRQNAEQEEKLAALREKARREAAEAEHCMEELKRKSIMLLKCDGQVEYVEPKTRWQLPSNGPENSLMNDLKSPGESASLSKKHKAEDGMSINTSKAPCESQVADSERSQVEGDENWWDQTEPATDSTSKWSEISKFYGSPNMFKRFSWEMTQQYLREEELRARHQRALLRLREEAVKEKAKAELALLEHQRKCSEINKEPGKVEDLLKRENEIQTNLKQEQAEIKHLHNIYRAAHQERKLLLRQQQEILQMRQSAAHIQEKLIRSELSGEVSVSLILSNPMDLSGQDTHSAVSDLSADDGDLLENEKSRGEDSFHCPGDPESSARHRVSIVDHSHTSLCSTEHQDGATEHNPLPAEPMAEFVPNNPSPLNQTGPGTHEYPGHHSLEINGPVHEDQSLVTGAVQTTGPQPGQWSLAAEADAEKPIQGIDRRQNHGTPCHDKESSEPTPSGLGTPKSSENVSEEHYNSKTCDQSSCRGLTKSITTPRLVVSNEHHPSLEEFCKVSAILINISESSYSTLDRGEGDQDTESGDSEVFDMESERLASQDQLMENEESLLTGVCIDQSHEDQAAENTKGLLQNSKNPVVMASEMLKNKPAPLASESFPTSEDVSDAKSDSWEYSSKGQVNNAVKITNTQKSMSMSPEDVSNIAEMSPPDIKDRPTVTENNEKQFVIENLISKKIETVPSQAASPRDLFKIKSLPPQSEGDIIFITDEVLQPVEDTLSEILFSADETLSCGNGVELHSIKKDSSFHSDDAESIGSHDIDSEDFPTPPEEVFLSETEDLESAPDDSLIDQIHLLYTNQLNDDNLLPPAKLDQEALSQEKNTFLSSTKATSNERSTLVGKPPRPYLTLSKVEEDNDDSLASFALGDRVLVKGSMPGTLRYKGLVFFQEGHCAGVELDNAEGKHDGTFEGVKYFECPKNCGILVRPDELSHLLVDDKSNIDYIDDSSFHGDPPPRDNGSGTQDKVTGE</sequence>
<feature type="region of interest" description="Disordered" evidence="2">
    <location>
        <begin position="1715"/>
        <end position="1740"/>
    </location>
</feature>
<dbReference type="CTD" id="108698182"/>
<feature type="region of interest" description="Disordered" evidence="2">
    <location>
        <begin position="1134"/>
        <end position="1159"/>
    </location>
</feature>
<accession>A0A8J0THP0</accession>
<feature type="domain" description="CAP-Gly" evidence="3">
    <location>
        <begin position="1655"/>
        <end position="1697"/>
    </location>
</feature>
<evidence type="ECO:0000313" key="5">
    <source>
        <dbReference type="RefSeq" id="XP_018084964.1"/>
    </source>
</evidence>
<dbReference type="PROSITE" id="PS50245">
    <property type="entry name" value="CAP_GLY_2"/>
    <property type="match status" value="1"/>
</dbReference>
<gene>
    <name evidence="5" type="primary">LOC108698182</name>
</gene>
<feature type="region of interest" description="Disordered" evidence="2">
    <location>
        <begin position="557"/>
        <end position="595"/>
    </location>
</feature>
<feature type="compositionally biased region" description="Basic and acidic residues" evidence="2">
    <location>
        <begin position="1199"/>
        <end position="1214"/>
    </location>
</feature>
<keyword evidence="4" id="KW-1185">Reference proteome</keyword>
<dbReference type="GO" id="GO:0034453">
    <property type="term" value="P:microtubule anchoring"/>
    <property type="evidence" value="ECO:0007669"/>
    <property type="project" value="InterPro"/>
</dbReference>
<feature type="compositionally biased region" description="Basic and acidic residues" evidence="2">
    <location>
        <begin position="1520"/>
        <end position="1533"/>
    </location>
</feature>
<dbReference type="SUPFAM" id="SSF74924">
    <property type="entry name" value="Cap-Gly domain"/>
    <property type="match status" value="1"/>
</dbReference>
<dbReference type="InterPro" id="IPR036859">
    <property type="entry name" value="CAP-Gly_dom_sf"/>
</dbReference>
<dbReference type="Pfam" id="PF01302">
    <property type="entry name" value="CAP_GLY"/>
    <property type="match status" value="1"/>
</dbReference>
<dbReference type="PANTHER" id="PTHR13958">
    <property type="entry name" value="CENTROSOME-ASSOCIATED PROTEIN 350"/>
    <property type="match status" value="1"/>
</dbReference>
<feature type="region of interest" description="Disordered" evidence="2">
    <location>
        <begin position="269"/>
        <end position="309"/>
    </location>
</feature>
<dbReference type="PROSITE" id="PS00845">
    <property type="entry name" value="CAP_GLY_1"/>
    <property type="match status" value="1"/>
</dbReference>
<feature type="compositionally biased region" description="Basic and acidic residues" evidence="2">
    <location>
        <begin position="399"/>
        <end position="409"/>
    </location>
</feature>
<feature type="coiled-coil region" evidence="1">
    <location>
        <begin position="925"/>
        <end position="1008"/>
    </location>
</feature>
<evidence type="ECO:0000259" key="3">
    <source>
        <dbReference type="PROSITE" id="PS50245"/>
    </source>
</evidence>
<dbReference type="GeneID" id="108698182"/>
<evidence type="ECO:0000256" key="1">
    <source>
        <dbReference type="SAM" id="Coils"/>
    </source>
</evidence>
<dbReference type="Proteomes" id="UP000186698">
    <property type="component" value="Chromosome 8L"/>
</dbReference>
<proteinExistence type="predicted"/>
<dbReference type="PANTHER" id="PTHR13958:SF3">
    <property type="entry name" value="CAP-GLY DOMAIN-CONTAINING PROTEIN-RELATED"/>
    <property type="match status" value="1"/>
</dbReference>
<evidence type="ECO:0000313" key="4">
    <source>
        <dbReference type="Proteomes" id="UP000186698"/>
    </source>
</evidence>
<organism evidence="4 5">
    <name type="scientific">Xenopus laevis</name>
    <name type="common">African clawed frog</name>
    <dbReference type="NCBI Taxonomy" id="8355"/>
    <lineage>
        <taxon>Eukaryota</taxon>
        <taxon>Metazoa</taxon>
        <taxon>Chordata</taxon>
        <taxon>Craniata</taxon>
        <taxon>Vertebrata</taxon>
        <taxon>Euteleostomi</taxon>
        <taxon>Amphibia</taxon>
        <taxon>Batrachia</taxon>
        <taxon>Anura</taxon>
        <taxon>Pipoidea</taxon>
        <taxon>Pipidae</taxon>
        <taxon>Xenopodinae</taxon>
        <taxon>Xenopus</taxon>
        <taxon>Xenopus</taxon>
    </lineage>
</organism>
<feature type="compositionally biased region" description="Basic and acidic residues" evidence="2">
    <location>
        <begin position="1150"/>
        <end position="1159"/>
    </location>
</feature>